<name>A0ABU5N5W9_9MICO</name>
<comment type="caution">
    <text evidence="2">The sequence shown here is derived from an EMBL/GenBank/DDBJ whole genome shotgun (WGS) entry which is preliminary data.</text>
</comment>
<gene>
    <name evidence="2" type="ORF">R2Q92_06415</name>
</gene>
<keyword evidence="3" id="KW-1185">Reference proteome</keyword>
<sequence length="198" mass="20195">MGMKTHEAPLGAWADRLAAAVPDPGGGAAAAVVAGIGAAVAAMADGYVDDDRTEAVRFERARAEAWSVADRDARASADLAEVFRGDAADQDADRTRRILERAAESATAVTALVVDLAPALPALANRCPEPLRPDVAVAARLLAAGARAGAVNARANARACARAGSAEGFVSGVRRREAEAIEAADALDRLAEEVTASL</sequence>
<reference evidence="2 3" key="1">
    <citation type="submission" date="2023-10" db="EMBL/GenBank/DDBJ databases">
        <title>Microbacterium xanthum sp. nov., isolated from seaweed.</title>
        <authorList>
            <person name="Lee S.D."/>
        </authorList>
    </citation>
    <scope>NUCLEOTIDE SEQUENCE [LARGE SCALE GENOMIC DNA]</scope>
    <source>
        <strain evidence="2 3">KCTC 19124</strain>
    </source>
</reference>
<evidence type="ECO:0000259" key="1">
    <source>
        <dbReference type="Pfam" id="PF04961"/>
    </source>
</evidence>
<organism evidence="2 3">
    <name type="scientific">Microbacterium aquimaris</name>
    <dbReference type="NCBI Taxonomy" id="459816"/>
    <lineage>
        <taxon>Bacteria</taxon>
        <taxon>Bacillati</taxon>
        <taxon>Actinomycetota</taxon>
        <taxon>Actinomycetes</taxon>
        <taxon>Micrococcales</taxon>
        <taxon>Microbacteriaceae</taxon>
        <taxon>Microbacterium</taxon>
    </lineage>
</organism>
<evidence type="ECO:0000313" key="2">
    <source>
        <dbReference type="EMBL" id="MDZ8161467.1"/>
    </source>
</evidence>
<proteinExistence type="predicted"/>
<dbReference type="Proteomes" id="UP001291912">
    <property type="component" value="Unassembled WGS sequence"/>
</dbReference>
<accession>A0ABU5N5W9</accession>
<dbReference type="InterPro" id="IPR036178">
    <property type="entry name" value="Formintransfe-cycloase-like_sf"/>
</dbReference>
<dbReference type="Pfam" id="PF04961">
    <property type="entry name" value="FTCD_C"/>
    <property type="match status" value="1"/>
</dbReference>
<evidence type="ECO:0000313" key="3">
    <source>
        <dbReference type="Proteomes" id="UP001291912"/>
    </source>
</evidence>
<feature type="domain" description="Cyclodeaminase/cyclohydrolase" evidence="1">
    <location>
        <begin position="11"/>
        <end position="159"/>
    </location>
</feature>
<dbReference type="InterPro" id="IPR007044">
    <property type="entry name" value="Cyclodeamin/CycHdrlase"/>
</dbReference>
<dbReference type="EMBL" id="JAWJYN010000001">
    <property type="protein sequence ID" value="MDZ8161467.1"/>
    <property type="molecule type" value="Genomic_DNA"/>
</dbReference>
<dbReference type="Gene3D" id="1.20.120.680">
    <property type="entry name" value="Formiminotetrahydrofolate cyclodeaminase monomer, up-and-down helical bundle"/>
    <property type="match status" value="1"/>
</dbReference>
<dbReference type="SUPFAM" id="SSF101262">
    <property type="entry name" value="Methenyltetrahydrofolate cyclohydrolase-like"/>
    <property type="match status" value="1"/>
</dbReference>
<dbReference type="RefSeq" id="WP_194424080.1">
    <property type="nucleotide sequence ID" value="NZ_BAAAPT010000001.1"/>
</dbReference>
<protein>
    <submittedName>
        <fullName evidence="2">Cyclodeaminase/cyclohydrolase family protein</fullName>
    </submittedName>
</protein>